<accession>B0CCJ6</accession>
<dbReference type="KEGG" id="amr:AM1_3029"/>
<sequence>MDLFKASTPKADPEQIARLKAWVYEAFAIPADIPVSISQLACHEPGCPPIETVIAIMTQPPQQYKLHQAVHEIAKPDVDALCKSLG</sequence>
<dbReference type="eggNOG" id="ENOG50330PZ">
    <property type="taxonomic scope" value="Bacteria"/>
</dbReference>
<dbReference type="HOGENOM" id="CLU_177715_1_0_3"/>
<dbReference type="OrthoDB" id="7067390at2"/>
<evidence type="ECO:0000313" key="1">
    <source>
        <dbReference type="EMBL" id="ABW28025.1"/>
    </source>
</evidence>
<dbReference type="Proteomes" id="UP000000268">
    <property type="component" value="Chromosome"/>
</dbReference>
<proteinExistence type="predicted"/>
<evidence type="ECO:0000313" key="2">
    <source>
        <dbReference type="Proteomes" id="UP000000268"/>
    </source>
</evidence>
<protein>
    <submittedName>
        <fullName evidence="1">Conserved domain protein</fullName>
    </submittedName>
</protein>
<gene>
    <name evidence="1" type="ordered locus">AM1_3029</name>
</gene>
<dbReference type="EMBL" id="CP000828">
    <property type="protein sequence ID" value="ABW28025.1"/>
    <property type="molecule type" value="Genomic_DNA"/>
</dbReference>
<dbReference type="RefSeq" id="WP_012163456.1">
    <property type="nucleotide sequence ID" value="NC_009925.1"/>
</dbReference>
<reference evidence="1 2" key="1">
    <citation type="journal article" date="2008" name="Proc. Natl. Acad. Sci. U.S.A.">
        <title>Niche adaptation and genome expansion in the chlorophyll d-producing cyanobacterium Acaryochloris marina.</title>
        <authorList>
            <person name="Swingley W.D."/>
            <person name="Chen M."/>
            <person name="Cheung P.C."/>
            <person name="Conrad A.L."/>
            <person name="Dejesa L.C."/>
            <person name="Hao J."/>
            <person name="Honchak B.M."/>
            <person name="Karbach L.E."/>
            <person name="Kurdoglu A."/>
            <person name="Lahiri S."/>
            <person name="Mastrian S.D."/>
            <person name="Miyashita H."/>
            <person name="Page L."/>
            <person name="Ramakrishna P."/>
            <person name="Satoh S."/>
            <person name="Sattley W.M."/>
            <person name="Shimada Y."/>
            <person name="Taylor H.L."/>
            <person name="Tomo T."/>
            <person name="Tsuchiya T."/>
            <person name="Wang Z.T."/>
            <person name="Raymond J."/>
            <person name="Mimuro M."/>
            <person name="Blankenship R.E."/>
            <person name="Touchman J.W."/>
        </authorList>
    </citation>
    <scope>NUCLEOTIDE SEQUENCE [LARGE SCALE GENOMIC DNA]</scope>
    <source>
        <strain evidence="2">MBIC 11017</strain>
    </source>
</reference>
<organism evidence="1 2">
    <name type="scientific">Acaryochloris marina (strain MBIC 11017)</name>
    <dbReference type="NCBI Taxonomy" id="329726"/>
    <lineage>
        <taxon>Bacteria</taxon>
        <taxon>Bacillati</taxon>
        <taxon>Cyanobacteriota</taxon>
        <taxon>Cyanophyceae</taxon>
        <taxon>Acaryochloridales</taxon>
        <taxon>Acaryochloridaceae</taxon>
        <taxon>Acaryochloris</taxon>
    </lineage>
</organism>
<dbReference type="AlphaFoldDB" id="B0CCJ6"/>
<dbReference type="STRING" id="329726.AM1_3029"/>
<keyword evidence="2" id="KW-1185">Reference proteome</keyword>
<name>B0CCJ6_ACAM1</name>